<feature type="region of interest" description="Disordered" evidence="1">
    <location>
        <begin position="31"/>
        <end position="54"/>
    </location>
</feature>
<accession>A0A6P8IXN2</accession>
<reference evidence="3 4" key="1">
    <citation type="submission" date="2025-04" db="UniProtKB">
        <authorList>
            <consortium name="RefSeq"/>
        </authorList>
    </citation>
    <scope>IDENTIFICATION</scope>
    <source>
        <tissue evidence="3 4">Tentacle</tissue>
    </source>
</reference>
<dbReference type="OrthoDB" id="5963239at2759"/>
<evidence type="ECO:0000313" key="3">
    <source>
        <dbReference type="RefSeq" id="XP_031571857.1"/>
    </source>
</evidence>
<dbReference type="RefSeq" id="XP_031571857.1">
    <property type="nucleotide sequence ID" value="XM_031715997.1"/>
</dbReference>
<dbReference type="Proteomes" id="UP000515163">
    <property type="component" value="Unplaced"/>
</dbReference>
<name>A0A6P8IXN2_ACTTE</name>
<protein>
    <submittedName>
        <fullName evidence="3 4">Uncharacterized protein LOC116305979 isoform X2</fullName>
    </submittedName>
</protein>
<proteinExistence type="predicted"/>
<sequence>MVKNSGKVPKEYNTLKTEVLELNMSYMSKKKEKEDLLTGQNEQSQEHSVTKMDNSRKKLYAKVEDLGFFRARSLTCKDVGTFVKDDRLRLRPKEQGSRTLDKELRGGLASQQHSPMNSPLAARKFGRHLFEKRSSLPNPLHVCSVTNSPRFSRRNSDFISSKQAGLSAEDIRNLSESLSQLEKAKPRPKPYEEKPFYLCPENGSFRRNYWESESVALEKRISDAQRRRVSRVEEEKVQEERPLAKILPPFKLSSIYTQESNKAKRKEPEKETKRKARVKKKNGSNERLSVDVSLLTKDLTDCRYLRIPKNS</sequence>
<feature type="compositionally biased region" description="Basic residues" evidence="1">
    <location>
        <begin position="273"/>
        <end position="282"/>
    </location>
</feature>
<dbReference type="RefSeq" id="XP_031571858.1">
    <property type="nucleotide sequence ID" value="XM_031715998.1"/>
</dbReference>
<dbReference type="AlphaFoldDB" id="A0A6P8IXN2"/>
<evidence type="ECO:0000313" key="2">
    <source>
        <dbReference type="Proteomes" id="UP000515163"/>
    </source>
</evidence>
<organism evidence="2 3">
    <name type="scientific">Actinia tenebrosa</name>
    <name type="common">Australian red waratah sea anemone</name>
    <dbReference type="NCBI Taxonomy" id="6105"/>
    <lineage>
        <taxon>Eukaryota</taxon>
        <taxon>Metazoa</taxon>
        <taxon>Cnidaria</taxon>
        <taxon>Anthozoa</taxon>
        <taxon>Hexacorallia</taxon>
        <taxon>Actiniaria</taxon>
        <taxon>Actiniidae</taxon>
        <taxon>Actinia</taxon>
    </lineage>
</organism>
<dbReference type="GeneID" id="116305979"/>
<evidence type="ECO:0000313" key="4">
    <source>
        <dbReference type="RefSeq" id="XP_031571858.1"/>
    </source>
</evidence>
<feature type="region of interest" description="Disordered" evidence="1">
    <location>
        <begin position="256"/>
        <end position="290"/>
    </location>
</feature>
<gene>
    <name evidence="3 4" type="primary">LOC116305979</name>
</gene>
<feature type="compositionally biased region" description="Basic and acidic residues" evidence="1">
    <location>
        <begin position="44"/>
        <end position="54"/>
    </location>
</feature>
<keyword evidence="2" id="KW-1185">Reference proteome</keyword>
<evidence type="ECO:0000256" key="1">
    <source>
        <dbReference type="SAM" id="MobiDB-lite"/>
    </source>
</evidence>